<gene>
    <name evidence="1" type="ORF">ABC974_17620</name>
</gene>
<name>A0ABU9Y6P1_9SPHN</name>
<dbReference type="PANTHER" id="PTHR36154:SF1">
    <property type="entry name" value="DNA-BINDING TRANSCRIPTIONAL ACTIVATOR ALPA"/>
    <property type="match status" value="1"/>
</dbReference>
<dbReference type="InterPro" id="IPR010260">
    <property type="entry name" value="AlpA"/>
</dbReference>
<dbReference type="InterPro" id="IPR052931">
    <property type="entry name" value="Prophage_regulatory_activator"/>
</dbReference>
<dbReference type="RefSeq" id="WP_343890405.1">
    <property type="nucleotide sequence ID" value="NZ_BAAAEH010000032.1"/>
</dbReference>
<accession>A0ABU9Y6P1</accession>
<proteinExistence type="predicted"/>
<reference evidence="1 2" key="1">
    <citation type="submission" date="2024-05" db="EMBL/GenBank/DDBJ databases">
        <authorList>
            <person name="Liu Q."/>
            <person name="Xin Y.-H."/>
        </authorList>
    </citation>
    <scope>NUCLEOTIDE SEQUENCE [LARGE SCALE GENOMIC DNA]</scope>
    <source>
        <strain evidence="1 2">CGMCC 1.10181</strain>
    </source>
</reference>
<keyword evidence="2" id="KW-1185">Reference proteome</keyword>
<dbReference type="Proteomes" id="UP001419910">
    <property type="component" value="Unassembled WGS sequence"/>
</dbReference>
<protein>
    <submittedName>
        <fullName evidence="1">AlpA family phage regulatory protein</fullName>
    </submittedName>
</protein>
<dbReference type="Pfam" id="PF05930">
    <property type="entry name" value="Phage_AlpA"/>
    <property type="match status" value="1"/>
</dbReference>
<evidence type="ECO:0000313" key="1">
    <source>
        <dbReference type="EMBL" id="MEN2791460.1"/>
    </source>
</evidence>
<comment type="caution">
    <text evidence="1">The sequence shown here is derived from an EMBL/GenBank/DDBJ whole genome shotgun (WGS) entry which is preliminary data.</text>
</comment>
<sequence>MTDTPDRILRLKAVLDRTGLSRSTMYRKMDNGTFPRNIHISTRCKGWRESSVAEWMRNPRFYEATDHP</sequence>
<organism evidence="1 2">
    <name type="scientific">Sphingomonas oligophenolica</name>
    <dbReference type="NCBI Taxonomy" id="301154"/>
    <lineage>
        <taxon>Bacteria</taxon>
        <taxon>Pseudomonadati</taxon>
        <taxon>Pseudomonadota</taxon>
        <taxon>Alphaproteobacteria</taxon>
        <taxon>Sphingomonadales</taxon>
        <taxon>Sphingomonadaceae</taxon>
        <taxon>Sphingomonas</taxon>
    </lineage>
</organism>
<dbReference type="Gene3D" id="1.10.238.160">
    <property type="match status" value="1"/>
</dbReference>
<dbReference type="EMBL" id="JBDIME010000017">
    <property type="protein sequence ID" value="MEN2791460.1"/>
    <property type="molecule type" value="Genomic_DNA"/>
</dbReference>
<evidence type="ECO:0000313" key="2">
    <source>
        <dbReference type="Proteomes" id="UP001419910"/>
    </source>
</evidence>
<dbReference type="PANTHER" id="PTHR36154">
    <property type="entry name" value="DNA-BINDING TRANSCRIPTIONAL ACTIVATOR ALPA"/>
    <property type="match status" value="1"/>
</dbReference>